<comment type="caution">
    <text evidence="4">The sequence shown here is derived from an EMBL/GenBank/DDBJ whole genome shotgun (WGS) entry which is preliminary data.</text>
</comment>
<dbReference type="OrthoDB" id="4349954at2759"/>
<keyword evidence="1" id="KW-0479">Metal-binding</keyword>
<dbReference type="FunFam" id="3.40.980.10:FF:000029">
    <property type="entry name" value="Molybdopterin molybdenumtransferase"/>
    <property type="match status" value="1"/>
</dbReference>
<dbReference type="PANTHER" id="PTHR10192:SF2">
    <property type="entry name" value="LIN-46"/>
    <property type="match status" value="1"/>
</dbReference>
<accession>A0A2G5TJM5</accession>
<comment type="pathway">
    <text evidence="1">Cofactor biosynthesis; molybdopterin biosynthesis.</text>
</comment>
<dbReference type="GO" id="GO:0030425">
    <property type="term" value="C:dendrite"/>
    <property type="evidence" value="ECO:0007669"/>
    <property type="project" value="TreeGrafter"/>
</dbReference>
<gene>
    <name evidence="4" type="primary">Cni-lin-46</name>
    <name evidence="4" type="synonym">Cnig_chr_V.g19591</name>
    <name evidence="4" type="ORF">B9Z55_019591</name>
</gene>
<keyword evidence="5" id="KW-1185">Reference proteome</keyword>
<dbReference type="AlphaFoldDB" id="A0A2G5TJM5"/>
<reference evidence="5" key="1">
    <citation type="submission" date="2017-10" db="EMBL/GenBank/DDBJ databases">
        <title>Rapid genome shrinkage in a self-fertile nematode reveals novel sperm competition proteins.</title>
        <authorList>
            <person name="Yin D."/>
            <person name="Schwarz E.M."/>
            <person name="Thomas C.G."/>
            <person name="Felde R.L."/>
            <person name="Korf I.F."/>
            <person name="Cutter A.D."/>
            <person name="Schartner C.M."/>
            <person name="Ralston E.J."/>
            <person name="Meyer B.J."/>
            <person name="Haag E.S."/>
        </authorList>
    </citation>
    <scope>NUCLEOTIDE SEQUENCE [LARGE SCALE GENOMIC DNA]</scope>
    <source>
        <strain evidence="5">JU1422</strain>
    </source>
</reference>
<comment type="catalytic activity">
    <reaction evidence="1">
        <text>molybdopterin + ATP + H(+) = adenylyl-molybdopterin + diphosphate</text>
        <dbReference type="Rhea" id="RHEA:31331"/>
        <dbReference type="ChEBI" id="CHEBI:15378"/>
        <dbReference type="ChEBI" id="CHEBI:30616"/>
        <dbReference type="ChEBI" id="CHEBI:33019"/>
        <dbReference type="ChEBI" id="CHEBI:58698"/>
        <dbReference type="ChEBI" id="CHEBI:62727"/>
    </reaction>
</comment>
<dbReference type="GO" id="GO:0072579">
    <property type="term" value="P:glycine receptor clustering"/>
    <property type="evidence" value="ECO:0007669"/>
    <property type="project" value="TreeGrafter"/>
</dbReference>
<organism evidence="4 5">
    <name type="scientific">Caenorhabditis nigoni</name>
    <dbReference type="NCBI Taxonomy" id="1611254"/>
    <lineage>
        <taxon>Eukaryota</taxon>
        <taxon>Metazoa</taxon>
        <taxon>Ecdysozoa</taxon>
        <taxon>Nematoda</taxon>
        <taxon>Chromadorea</taxon>
        <taxon>Rhabditida</taxon>
        <taxon>Rhabditina</taxon>
        <taxon>Rhabditomorpha</taxon>
        <taxon>Rhabditoidea</taxon>
        <taxon>Rhabditidae</taxon>
        <taxon>Peloderinae</taxon>
        <taxon>Caenorhabditis</taxon>
    </lineage>
</organism>
<comment type="cofactor">
    <cofactor evidence="1">
        <name>Mg(2+)</name>
        <dbReference type="ChEBI" id="CHEBI:18420"/>
    </cofactor>
</comment>
<dbReference type="PANTHER" id="PTHR10192">
    <property type="entry name" value="MOLYBDOPTERIN BIOSYNTHESIS PROTEIN"/>
    <property type="match status" value="1"/>
</dbReference>
<proteinExistence type="inferred from homology"/>
<keyword evidence="1" id="KW-0460">Magnesium</keyword>
<evidence type="ECO:0000256" key="2">
    <source>
        <dbReference type="SAM" id="MobiDB-lite"/>
    </source>
</evidence>
<dbReference type="Proteomes" id="UP000230233">
    <property type="component" value="Chromosome V"/>
</dbReference>
<dbReference type="InterPro" id="IPR038987">
    <property type="entry name" value="MoeA-like"/>
</dbReference>
<feature type="domain" description="MoeA N-terminal and linker" evidence="3">
    <location>
        <begin position="38"/>
        <end position="198"/>
    </location>
</feature>
<dbReference type="GO" id="GO:0097112">
    <property type="term" value="P:gamma-aminobutyric acid receptor clustering"/>
    <property type="evidence" value="ECO:0007669"/>
    <property type="project" value="TreeGrafter"/>
</dbReference>
<dbReference type="GO" id="GO:0098970">
    <property type="term" value="P:postsynaptic neurotransmitter receptor diffusion trapping"/>
    <property type="evidence" value="ECO:0007669"/>
    <property type="project" value="TreeGrafter"/>
</dbReference>
<evidence type="ECO:0000256" key="1">
    <source>
        <dbReference type="RuleBase" id="RU365090"/>
    </source>
</evidence>
<evidence type="ECO:0000313" key="5">
    <source>
        <dbReference type="Proteomes" id="UP000230233"/>
    </source>
</evidence>
<dbReference type="GO" id="GO:0046872">
    <property type="term" value="F:metal ion binding"/>
    <property type="evidence" value="ECO:0007669"/>
    <property type="project" value="UniProtKB-UniRule"/>
</dbReference>
<evidence type="ECO:0000313" key="4">
    <source>
        <dbReference type="EMBL" id="PIC27281.1"/>
    </source>
</evidence>
<dbReference type="InterPro" id="IPR036425">
    <property type="entry name" value="MoaB/Mog-like_dom_sf"/>
</dbReference>
<dbReference type="GO" id="GO:0061599">
    <property type="term" value="F:molybdopterin molybdotransferase activity"/>
    <property type="evidence" value="ECO:0007669"/>
    <property type="project" value="UniProtKB-UniRule"/>
</dbReference>
<sequence>MFFVRKHFCLQLRVTPFYLTRKALVFEEYGNRDRSYSTEDALEKLNILAKRYPPQSKVVEVSSSIIGRVLAEDVEAIEDIPAFRKSLVDGFAIIYNQSGTKRKIVGESTAEKPYDAKLQPGECVRITNGGVVPDGADTVVPFENVALNDEEKCIQINVKHSRGEYIRERGSEAKEGQVLIKDGSKLGSLEVNLLCALGISQVEVYKNPRVCIVSTQNATNQKRNHEDSNRSRLLRLFQIQGFKSIDAGESSMKPKKMEKNLKISADFACVIVIIGDVHKIQKFIQKMNLKIYIDGIVPDNFVFGHGSIDRKPVFLCVLPQNSTSALVGANVFISPFMRALGGQGFGSNYQLEGNLTTTVVESSQELEFYSIRTELSNGVFKQESKTNQRAKSLLKTSENTSYSSGDTVDIVPTDFP</sequence>
<protein>
    <recommendedName>
        <fullName evidence="3">MoeA N-terminal and linker domain-containing protein</fullName>
    </recommendedName>
</protein>
<dbReference type="InterPro" id="IPR005110">
    <property type="entry name" value="MoeA_linker/N"/>
</dbReference>
<dbReference type="Gene3D" id="3.40.980.10">
    <property type="entry name" value="MoaB/Mog-like domain"/>
    <property type="match status" value="1"/>
</dbReference>
<dbReference type="GO" id="GO:0006777">
    <property type="term" value="P:Mo-molybdopterin cofactor biosynthetic process"/>
    <property type="evidence" value="ECO:0007669"/>
    <property type="project" value="UniProtKB-UniRule"/>
</dbReference>
<feature type="compositionally biased region" description="Polar residues" evidence="2">
    <location>
        <begin position="396"/>
        <end position="406"/>
    </location>
</feature>
<dbReference type="GO" id="GO:0099634">
    <property type="term" value="C:postsynaptic specialization membrane"/>
    <property type="evidence" value="ECO:0007669"/>
    <property type="project" value="GOC"/>
</dbReference>
<feature type="region of interest" description="Disordered" evidence="2">
    <location>
        <begin position="396"/>
        <end position="416"/>
    </location>
</feature>
<dbReference type="SUPFAM" id="SSF63882">
    <property type="entry name" value="MoeA N-terminal region -like"/>
    <property type="match status" value="1"/>
</dbReference>
<dbReference type="EMBL" id="PDUG01000005">
    <property type="protein sequence ID" value="PIC27281.1"/>
    <property type="molecule type" value="Genomic_DNA"/>
</dbReference>
<keyword evidence="1" id="KW-0500">Molybdenum</keyword>
<dbReference type="GO" id="GO:0005524">
    <property type="term" value="F:ATP binding"/>
    <property type="evidence" value="ECO:0007669"/>
    <property type="project" value="UniProtKB-UniRule"/>
</dbReference>
<evidence type="ECO:0000259" key="3">
    <source>
        <dbReference type="Pfam" id="PF03453"/>
    </source>
</evidence>
<dbReference type="GO" id="GO:0007529">
    <property type="term" value="P:establishment of synaptic specificity at neuromuscular junction"/>
    <property type="evidence" value="ECO:0007669"/>
    <property type="project" value="TreeGrafter"/>
</dbReference>
<dbReference type="GO" id="GO:0061598">
    <property type="term" value="F:molybdopterin adenylyltransferase activity"/>
    <property type="evidence" value="ECO:0007669"/>
    <property type="project" value="UniProtKB-UniRule"/>
</dbReference>
<dbReference type="Gene3D" id="3.90.105.10">
    <property type="entry name" value="Molybdopterin biosynthesis moea protein, domain 2"/>
    <property type="match status" value="1"/>
</dbReference>
<keyword evidence="1" id="KW-0501">Molybdenum cofactor biosynthesis</keyword>
<keyword evidence="1" id="KW-0808">Transferase</keyword>
<dbReference type="InterPro" id="IPR036135">
    <property type="entry name" value="MoeA_linker/N_sf"/>
</dbReference>
<comment type="catalytic activity">
    <reaction evidence="1">
        <text>adenylyl-molybdopterin + molybdate = Mo-molybdopterin + AMP + H(+)</text>
        <dbReference type="Rhea" id="RHEA:35047"/>
        <dbReference type="ChEBI" id="CHEBI:15378"/>
        <dbReference type="ChEBI" id="CHEBI:36264"/>
        <dbReference type="ChEBI" id="CHEBI:62727"/>
        <dbReference type="ChEBI" id="CHEBI:71302"/>
        <dbReference type="ChEBI" id="CHEBI:456215"/>
    </reaction>
</comment>
<dbReference type="Gene3D" id="2.170.190.11">
    <property type="entry name" value="Molybdopterin biosynthesis moea protein, domain 3"/>
    <property type="match status" value="1"/>
</dbReference>
<dbReference type="FunFam" id="2.170.190.11:FF:000009">
    <property type="entry name" value="Molybdopterin molybdenumtransferase"/>
    <property type="match status" value="1"/>
</dbReference>
<dbReference type="GO" id="GO:0005829">
    <property type="term" value="C:cytosol"/>
    <property type="evidence" value="ECO:0007669"/>
    <property type="project" value="TreeGrafter"/>
</dbReference>
<name>A0A2G5TJM5_9PELO</name>
<comment type="function">
    <text evidence="1">Catalyzes two steps in the biosynthesis of the molybdenum cofactor. In the first step, molybdopterin is adenylated. Subsequently, molybdate is inserted into adenylated molybdopterin and AMP is released.</text>
</comment>
<comment type="similarity">
    <text evidence="1">Belongs to the MoeA family.</text>
</comment>
<dbReference type="Pfam" id="PF03453">
    <property type="entry name" value="MoeA_N"/>
    <property type="match status" value="1"/>
</dbReference>
<dbReference type="UniPathway" id="UPA00344"/>